<sequence length="310" mass="33387">MAPPKVIVFGPAGAAGSATARTAYELGAEVVLAMRDIEKPVPGFDAAKEHRGVERVYADLLQPDTVHSAVSTTGAKSAFIYIAHRSPDHMKSTIGALKSAGIELVVFLSSFTVQGDPRTIAPSEVIPYMHGQVEINLREVFGPDGYVAVKPGSFASNTRQYKAGIQEGEVSIMAPDATVDCVAPEDIGRVCGTVLTKGAPGDDRVLYLYGPQLLTHEDCVQILANALGKNPKVKALDKADAYKMFNEQRGFPPTLAEYMVRQGSLVTPGQQSVFGYPVSDDQLSNVEKYSGKKATTFEEWVEQNKDMFIS</sequence>
<name>A0ABY6UGD3_BIOOC</name>
<evidence type="ECO:0000259" key="1">
    <source>
        <dbReference type="Pfam" id="PF05368"/>
    </source>
</evidence>
<dbReference type="Proteomes" id="UP000766486">
    <property type="component" value="Unassembled WGS sequence"/>
</dbReference>
<dbReference type="InterPro" id="IPR036291">
    <property type="entry name" value="NAD(P)-bd_dom_sf"/>
</dbReference>
<dbReference type="InterPro" id="IPR008030">
    <property type="entry name" value="NmrA-like"/>
</dbReference>
<gene>
    <name evidence="2" type="ORF">CLO192961_LOCUS282158</name>
</gene>
<reference evidence="2 3" key="1">
    <citation type="submission" date="2019-06" db="EMBL/GenBank/DDBJ databases">
        <authorList>
            <person name="Broberg M."/>
        </authorList>
    </citation>
    <scope>NUCLEOTIDE SEQUENCE [LARGE SCALE GENOMIC DNA]</scope>
</reference>
<proteinExistence type="predicted"/>
<organism evidence="2 3">
    <name type="scientific">Bionectria ochroleuca</name>
    <name type="common">Gliocladium roseum</name>
    <dbReference type="NCBI Taxonomy" id="29856"/>
    <lineage>
        <taxon>Eukaryota</taxon>
        <taxon>Fungi</taxon>
        <taxon>Dikarya</taxon>
        <taxon>Ascomycota</taxon>
        <taxon>Pezizomycotina</taxon>
        <taxon>Sordariomycetes</taxon>
        <taxon>Hypocreomycetidae</taxon>
        <taxon>Hypocreales</taxon>
        <taxon>Bionectriaceae</taxon>
        <taxon>Clonostachys</taxon>
    </lineage>
</organism>
<comment type="caution">
    <text evidence="2">The sequence shown here is derived from an EMBL/GenBank/DDBJ whole genome shotgun (WGS) entry which is preliminary data.</text>
</comment>
<dbReference type="Gene3D" id="3.40.50.720">
    <property type="entry name" value="NAD(P)-binding Rossmann-like Domain"/>
    <property type="match status" value="1"/>
</dbReference>
<dbReference type="PANTHER" id="PTHR43162:SF1">
    <property type="entry name" value="PRESTALK A DIFFERENTIATION PROTEIN A"/>
    <property type="match status" value="1"/>
</dbReference>
<dbReference type="SUPFAM" id="SSF51735">
    <property type="entry name" value="NAD(P)-binding Rossmann-fold domains"/>
    <property type="match status" value="1"/>
</dbReference>
<evidence type="ECO:0000313" key="2">
    <source>
        <dbReference type="EMBL" id="VUC30263.1"/>
    </source>
</evidence>
<dbReference type="InterPro" id="IPR051604">
    <property type="entry name" value="Ergot_Alk_Oxidoreductase"/>
</dbReference>
<evidence type="ECO:0000313" key="3">
    <source>
        <dbReference type="Proteomes" id="UP000766486"/>
    </source>
</evidence>
<dbReference type="EMBL" id="CABFNS010000816">
    <property type="protein sequence ID" value="VUC30263.1"/>
    <property type="molecule type" value="Genomic_DNA"/>
</dbReference>
<protein>
    <recommendedName>
        <fullName evidence="1">NmrA-like domain-containing protein</fullName>
    </recommendedName>
</protein>
<keyword evidence="3" id="KW-1185">Reference proteome</keyword>
<feature type="domain" description="NmrA-like" evidence="1">
    <location>
        <begin position="5"/>
        <end position="300"/>
    </location>
</feature>
<accession>A0ABY6UGD3</accession>
<dbReference type="Pfam" id="PF05368">
    <property type="entry name" value="NmrA"/>
    <property type="match status" value="1"/>
</dbReference>
<dbReference type="PANTHER" id="PTHR43162">
    <property type="match status" value="1"/>
</dbReference>